<evidence type="ECO:0000313" key="2">
    <source>
        <dbReference type="EMBL" id="GIH86599.1"/>
    </source>
</evidence>
<proteinExistence type="predicted"/>
<organism evidence="2 3">
    <name type="scientific">Planobispora rosea</name>
    <dbReference type="NCBI Taxonomy" id="35762"/>
    <lineage>
        <taxon>Bacteria</taxon>
        <taxon>Bacillati</taxon>
        <taxon>Actinomycetota</taxon>
        <taxon>Actinomycetes</taxon>
        <taxon>Streptosporangiales</taxon>
        <taxon>Streptosporangiaceae</taxon>
        <taxon>Planobispora</taxon>
    </lineage>
</organism>
<sequence>MVGPRLDVRHVAGQLVVEVVTRNAVEDVLRPLRQVDDPRGQTLRMERQAEHVDRGTQQVTCHVLGEQAEGVVGEDELVPRVHDDRGVRQVPGQDVPQRGAHVFQGRVVERSLRVDGGVAGREQELVAFPERQLHRLAQPYHHAAAGPGTAVLHEAEVALRGTRAQSEIELAEVVAAPCRAQGLGEVHALSLPGSPLRRADDSISPADRLRAGALNHGSPGSAVRGTLPCLSARVPVIRSSRGVNAGSAVNGRSPDEESPDRGSPNGGSDGGSPT</sequence>
<dbReference type="EMBL" id="BOOI01000048">
    <property type="protein sequence ID" value="GIH86599.1"/>
    <property type="molecule type" value="Genomic_DNA"/>
</dbReference>
<evidence type="ECO:0000313" key="3">
    <source>
        <dbReference type="Proteomes" id="UP000655044"/>
    </source>
</evidence>
<dbReference type="Proteomes" id="UP000655044">
    <property type="component" value="Unassembled WGS sequence"/>
</dbReference>
<protein>
    <submittedName>
        <fullName evidence="2">Uncharacterized protein</fullName>
    </submittedName>
</protein>
<accession>A0A8J3WE44</accession>
<comment type="caution">
    <text evidence="2">The sequence shown here is derived from an EMBL/GenBank/DDBJ whole genome shotgun (WGS) entry which is preliminary data.</text>
</comment>
<keyword evidence="3" id="KW-1185">Reference proteome</keyword>
<feature type="region of interest" description="Disordered" evidence="1">
    <location>
        <begin position="240"/>
        <end position="274"/>
    </location>
</feature>
<reference evidence="2" key="1">
    <citation type="submission" date="2021-01" db="EMBL/GenBank/DDBJ databases">
        <title>Whole genome shotgun sequence of Planobispora rosea NBRC 15558.</title>
        <authorList>
            <person name="Komaki H."/>
            <person name="Tamura T."/>
        </authorList>
    </citation>
    <scope>NUCLEOTIDE SEQUENCE</scope>
    <source>
        <strain evidence="2">NBRC 15558</strain>
    </source>
</reference>
<evidence type="ECO:0000256" key="1">
    <source>
        <dbReference type="SAM" id="MobiDB-lite"/>
    </source>
</evidence>
<gene>
    <name evidence="2" type="ORF">Pro02_50070</name>
</gene>
<dbReference type="AlphaFoldDB" id="A0A8J3WE44"/>
<feature type="compositionally biased region" description="Gly residues" evidence="1">
    <location>
        <begin position="264"/>
        <end position="274"/>
    </location>
</feature>
<name>A0A8J3WE44_PLARO</name>